<name>A0A834TVW7_9FABA</name>
<feature type="compositionally biased region" description="Polar residues" evidence="1">
    <location>
        <begin position="1"/>
        <end position="14"/>
    </location>
</feature>
<reference evidence="2" key="1">
    <citation type="submission" date="2020-09" db="EMBL/GenBank/DDBJ databases">
        <title>Genome-Enabled Discovery of Anthraquinone Biosynthesis in Senna tora.</title>
        <authorList>
            <person name="Kang S.-H."/>
            <person name="Pandey R.P."/>
            <person name="Lee C.-M."/>
            <person name="Sim J.-S."/>
            <person name="Jeong J.-T."/>
            <person name="Choi B.-S."/>
            <person name="Jung M."/>
            <person name="Ginzburg D."/>
            <person name="Zhao K."/>
            <person name="Won S.Y."/>
            <person name="Oh T.-J."/>
            <person name="Yu Y."/>
            <person name="Kim N.-H."/>
            <person name="Lee O.R."/>
            <person name="Lee T.-H."/>
            <person name="Bashyal P."/>
            <person name="Kim T.-S."/>
            <person name="Lee W.-H."/>
            <person name="Kawkins C."/>
            <person name="Kim C.-K."/>
            <person name="Kim J.S."/>
            <person name="Ahn B.O."/>
            <person name="Rhee S.Y."/>
            <person name="Sohng J.K."/>
        </authorList>
    </citation>
    <scope>NUCLEOTIDE SEQUENCE</scope>
    <source>
        <tissue evidence="2">Leaf</tissue>
    </source>
</reference>
<comment type="caution">
    <text evidence="2">The sequence shown here is derived from an EMBL/GenBank/DDBJ whole genome shotgun (WGS) entry which is preliminary data.</text>
</comment>
<sequence length="61" mass="7160">MQSRNAIDSGSLRRTNPAAVAMSRQRTLRSSLSLSLLPQMRRQQLRFARDFKKEQKEKRVE</sequence>
<dbReference type="Proteomes" id="UP000634136">
    <property type="component" value="Unassembled WGS sequence"/>
</dbReference>
<dbReference type="AlphaFoldDB" id="A0A834TVW7"/>
<evidence type="ECO:0000256" key="1">
    <source>
        <dbReference type="SAM" id="MobiDB-lite"/>
    </source>
</evidence>
<dbReference type="EMBL" id="JAAIUW010000006">
    <property type="protein sequence ID" value="KAF7825209.1"/>
    <property type="molecule type" value="Genomic_DNA"/>
</dbReference>
<keyword evidence="3" id="KW-1185">Reference proteome</keyword>
<proteinExistence type="predicted"/>
<evidence type="ECO:0000313" key="3">
    <source>
        <dbReference type="Proteomes" id="UP000634136"/>
    </source>
</evidence>
<feature type="region of interest" description="Disordered" evidence="1">
    <location>
        <begin position="1"/>
        <end position="24"/>
    </location>
</feature>
<gene>
    <name evidence="2" type="ORF">G2W53_016373</name>
</gene>
<organism evidence="2 3">
    <name type="scientific">Senna tora</name>
    <dbReference type="NCBI Taxonomy" id="362788"/>
    <lineage>
        <taxon>Eukaryota</taxon>
        <taxon>Viridiplantae</taxon>
        <taxon>Streptophyta</taxon>
        <taxon>Embryophyta</taxon>
        <taxon>Tracheophyta</taxon>
        <taxon>Spermatophyta</taxon>
        <taxon>Magnoliopsida</taxon>
        <taxon>eudicotyledons</taxon>
        <taxon>Gunneridae</taxon>
        <taxon>Pentapetalae</taxon>
        <taxon>rosids</taxon>
        <taxon>fabids</taxon>
        <taxon>Fabales</taxon>
        <taxon>Fabaceae</taxon>
        <taxon>Caesalpinioideae</taxon>
        <taxon>Cassia clade</taxon>
        <taxon>Senna</taxon>
    </lineage>
</organism>
<accession>A0A834TVW7</accession>
<protein>
    <submittedName>
        <fullName evidence="2">Uncharacterized protein</fullName>
    </submittedName>
</protein>
<evidence type="ECO:0000313" key="2">
    <source>
        <dbReference type="EMBL" id="KAF7825209.1"/>
    </source>
</evidence>